<evidence type="ECO:0000256" key="5">
    <source>
        <dbReference type="ARBA" id="ARBA00023163"/>
    </source>
</evidence>
<protein>
    <recommendedName>
        <fullName evidence="3">Transcription initiation factor TFIID subunit 4</fullName>
    </recommendedName>
    <alternativeName>
        <fullName evidence="8">TBP-associated factor 4</fullName>
    </alternativeName>
</protein>
<reference evidence="11 12" key="1">
    <citation type="journal article" date="2023" name="Elife">
        <title>Identification of key yeast species and microbe-microbe interactions impacting larval growth of Drosophila in the wild.</title>
        <authorList>
            <person name="Mure A."/>
            <person name="Sugiura Y."/>
            <person name="Maeda R."/>
            <person name="Honda K."/>
            <person name="Sakurai N."/>
            <person name="Takahashi Y."/>
            <person name="Watada M."/>
            <person name="Katoh T."/>
            <person name="Gotoh A."/>
            <person name="Gotoh Y."/>
            <person name="Taniguchi I."/>
            <person name="Nakamura K."/>
            <person name="Hayashi T."/>
            <person name="Katayama T."/>
            <person name="Uemura T."/>
            <person name="Hattori Y."/>
        </authorList>
    </citation>
    <scope>NUCLEOTIDE SEQUENCE [LARGE SCALE GENOMIC DNA]</scope>
    <source>
        <strain evidence="11 12">PK-24</strain>
    </source>
</reference>
<name>A0AAV5R777_PICKL</name>
<organism evidence="11 12">
    <name type="scientific">Pichia kluyveri</name>
    <name type="common">Yeast</name>
    <dbReference type="NCBI Taxonomy" id="36015"/>
    <lineage>
        <taxon>Eukaryota</taxon>
        <taxon>Fungi</taxon>
        <taxon>Dikarya</taxon>
        <taxon>Ascomycota</taxon>
        <taxon>Saccharomycotina</taxon>
        <taxon>Pichiomycetes</taxon>
        <taxon>Pichiales</taxon>
        <taxon>Pichiaceae</taxon>
        <taxon>Pichia</taxon>
    </lineage>
</organism>
<dbReference type="PANTHER" id="PTHR15138">
    <property type="entry name" value="TRANSCRIPTION INITIATION FACTOR TFIID SUBUNIT 4"/>
    <property type="match status" value="1"/>
</dbReference>
<dbReference type="GO" id="GO:0003677">
    <property type="term" value="F:DNA binding"/>
    <property type="evidence" value="ECO:0007669"/>
    <property type="project" value="TreeGrafter"/>
</dbReference>
<keyword evidence="12" id="KW-1185">Reference proteome</keyword>
<feature type="region of interest" description="Disordered" evidence="9">
    <location>
        <begin position="190"/>
        <end position="212"/>
    </location>
</feature>
<comment type="similarity">
    <text evidence="2">Belongs to the TAF4 family.</text>
</comment>
<feature type="domain" description="Transcription initiation factor TFIID component TAF4 C-terminal" evidence="10">
    <location>
        <begin position="91"/>
        <end position="337"/>
    </location>
</feature>
<feature type="compositionally biased region" description="Low complexity" evidence="9">
    <location>
        <begin position="44"/>
        <end position="75"/>
    </location>
</feature>
<evidence type="ECO:0000256" key="2">
    <source>
        <dbReference type="ARBA" id="ARBA00006178"/>
    </source>
</evidence>
<dbReference type="Proteomes" id="UP001378960">
    <property type="component" value="Unassembled WGS sequence"/>
</dbReference>
<evidence type="ECO:0000256" key="6">
    <source>
        <dbReference type="ARBA" id="ARBA00023242"/>
    </source>
</evidence>
<dbReference type="AlphaFoldDB" id="A0AAV5R777"/>
<dbReference type="InterPro" id="IPR007900">
    <property type="entry name" value="TAF4_C"/>
</dbReference>
<feature type="compositionally biased region" description="Low complexity" evidence="9">
    <location>
        <begin position="203"/>
        <end position="212"/>
    </location>
</feature>
<dbReference type="GO" id="GO:0005669">
    <property type="term" value="C:transcription factor TFIID complex"/>
    <property type="evidence" value="ECO:0007669"/>
    <property type="project" value="InterPro"/>
</dbReference>
<dbReference type="GO" id="GO:0006367">
    <property type="term" value="P:transcription initiation at RNA polymerase II promoter"/>
    <property type="evidence" value="ECO:0007669"/>
    <property type="project" value="TreeGrafter"/>
</dbReference>
<evidence type="ECO:0000259" key="10">
    <source>
        <dbReference type="Pfam" id="PF05236"/>
    </source>
</evidence>
<feature type="compositionally biased region" description="Polar residues" evidence="9">
    <location>
        <begin position="24"/>
        <end position="38"/>
    </location>
</feature>
<accession>A0AAV5R777</accession>
<evidence type="ECO:0000313" key="11">
    <source>
        <dbReference type="EMBL" id="GMM47424.1"/>
    </source>
</evidence>
<evidence type="ECO:0000256" key="3">
    <source>
        <dbReference type="ARBA" id="ARBA00017306"/>
    </source>
</evidence>
<evidence type="ECO:0000256" key="1">
    <source>
        <dbReference type="ARBA" id="ARBA00004123"/>
    </source>
</evidence>
<keyword evidence="4" id="KW-0805">Transcription regulation</keyword>
<sequence>MDSAVNSLTPSSTQLSDNKENTTSKENPTSKDNTSNDTKTPKKQQQQQQQQPVIPTASGNSATPTPSSSSTTTTKPVKKPTNKSNDNHEVLSDAVAASGVNIRAEEEAMANSSLSLSISKKHIEQNNFLKHEQLSWFIHNILDKQGIKPLNIDNDVTNLISSSCENYMSQIIADIIIMMRHRRHLSDIVNNNNKSKNKKSSKNSKNSIQNFSSINNKSEISKALRDLASKHKEREEKRIRRRIFLGLEEEKPVEEIVQDHNQTNLTANLMMSGSKQKKYSWMQSSSNNNSNSNFNSLGDNGIRYREAREEPSVVTRDLIAALENRRMGVSEVLLKAYARLKD</sequence>
<evidence type="ECO:0000256" key="9">
    <source>
        <dbReference type="SAM" id="MobiDB-lite"/>
    </source>
</evidence>
<keyword evidence="6" id="KW-0539">Nucleus</keyword>
<proteinExistence type="inferred from homology"/>
<comment type="function">
    <text evidence="7">Functions as a component of the DNA-binding general transcription factor complex TFIID. Binding of TFIID to a promoter (with or without TATA element) is the initial step in pre-initiation complex (PIC) formation. TFIID plays a key role in the regulation of gene expression by RNA polymerase II through different activities such as transcription activator interaction, core promoter recognition and selectivity, TFIIA and TFIIB interaction, chromatin modification (histone acetylation by TAF1), facilitation of DNA opening and initiation of transcription.</text>
</comment>
<dbReference type="GO" id="GO:0016251">
    <property type="term" value="F:RNA polymerase II general transcription initiation factor activity"/>
    <property type="evidence" value="ECO:0007669"/>
    <property type="project" value="TreeGrafter"/>
</dbReference>
<evidence type="ECO:0000256" key="7">
    <source>
        <dbReference type="ARBA" id="ARBA00025346"/>
    </source>
</evidence>
<evidence type="ECO:0000256" key="8">
    <source>
        <dbReference type="ARBA" id="ARBA00031747"/>
    </source>
</evidence>
<evidence type="ECO:0000256" key="4">
    <source>
        <dbReference type="ARBA" id="ARBA00023015"/>
    </source>
</evidence>
<gene>
    <name evidence="11" type="ORF">DAPK24_039990</name>
</gene>
<comment type="subcellular location">
    <subcellularLocation>
        <location evidence="1">Nucleus</location>
    </subcellularLocation>
</comment>
<dbReference type="EMBL" id="BTGB01000005">
    <property type="protein sequence ID" value="GMM47424.1"/>
    <property type="molecule type" value="Genomic_DNA"/>
</dbReference>
<dbReference type="InterPro" id="IPR045144">
    <property type="entry name" value="TAF4"/>
</dbReference>
<feature type="compositionally biased region" description="Polar residues" evidence="9">
    <location>
        <begin position="1"/>
        <end position="16"/>
    </location>
</feature>
<comment type="caution">
    <text evidence="11">The sequence shown here is derived from an EMBL/GenBank/DDBJ whole genome shotgun (WGS) entry which is preliminary data.</text>
</comment>
<keyword evidence="5" id="KW-0804">Transcription</keyword>
<dbReference type="Pfam" id="PF05236">
    <property type="entry name" value="TAF4"/>
    <property type="match status" value="1"/>
</dbReference>
<dbReference type="PANTHER" id="PTHR15138:SF14">
    <property type="entry name" value="TRANSCRIPTION INITIATION FACTOR TFIID SUBUNIT 4"/>
    <property type="match status" value="1"/>
</dbReference>
<evidence type="ECO:0000313" key="12">
    <source>
        <dbReference type="Proteomes" id="UP001378960"/>
    </source>
</evidence>
<feature type="region of interest" description="Disordered" evidence="9">
    <location>
        <begin position="1"/>
        <end position="88"/>
    </location>
</feature>